<sequence>MRAFLQEFVVCLLVPCVLGQIGSLPVAVEARNITLPAGSSAVLPCRSQSIVWRQDSLRDRQRVVHWDVFRSEGVERVIDLFPGGDERLYSAFNKGRVTISKTAFSDGNFSLVINNVSGTDRGVYTCNLHHHYCRVQQAVQMQLNVTKSSRKEKRIWDGEKTVFVVLAGKSVVLPCVNRRPLWMEGNQEGQQQVVHWDLQRPGVRRDGAERLVDLYASGENRKYGPLFLSNKMNIAPDAFTLGDFSLSISDLQESEKGLYSCHLHHHYCGLHERRIFRLIVSGVPVITSEPFNSGQVDVIGDQEQFDDTIVDTVSVPRIYNVIVPESRSHFLKQLGYVLGFVLLLALIILAALLVRCHRHKRRELQYGLQCFESSHRAAIELQDTRPKNCNREDLMLDEVPVRYYKNNIMKEQAEMSCASTTTDFKTEMEQMFCK</sequence>
<feature type="chain" id="PRO_5044278643" description="Matrix remodeling-associated protein 8" evidence="3">
    <location>
        <begin position="20"/>
        <end position="434"/>
    </location>
</feature>
<dbReference type="GO" id="GO:0030154">
    <property type="term" value="P:cell differentiation"/>
    <property type="evidence" value="ECO:0007669"/>
    <property type="project" value="TreeGrafter"/>
</dbReference>
<feature type="domain" description="Ig-like" evidence="4">
    <location>
        <begin position="25"/>
        <end position="146"/>
    </location>
</feature>
<organism evidence="5 6">
    <name type="scientific">Denticeps clupeoides</name>
    <name type="common">denticle herring</name>
    <dbReference type="NCBI Taxonomy" id="299321"/>
    <lineage>
        <taxon>Eukaryota</taxon>
        <taxon>Metazoa</taxon>
        <taxon>Chordata</taxon>
        <taxon>Craniata</taxon>
        <taxon>Vertebrata</taxon>
        <taxon>Euteleostomi</taxon>
        <taxon>Actinopterygii</taxon>
        <taxon>Neopterygii</taxon>
        <taxon>Teleostei</taxon>
        <taxon>Clupei</taxon>
        <taxon>Clupeiformes</taxon>
        <taxon>Denticipitoidei</taxon>
        <taxon>Denticipitidae</taxon>
        <taxon>Denticeps</taxon>
    </lineage>
</organism>
<dbReference type="GO" id="GO:0009986">
    <property type="term" value="C:cell surface"/>
    <property type="evidence" value="ECO:0007669"/>
    <property type="project" value="TreeGrafter"/>
</dbReference>
<reference evidence="5" key="3">
    <citation type="submission" date="2025-09" db="UniProtKB">
        <authorList>
            <consortium name="Ensembl"/>
        </authorList>
    </citation>
    <scope>IDENTIFICATION</scope>
</reference>
<reference evidence="5" key="2">
    <citation type="submission" date="2025-08" db="UniProtKB">
        <authorList>
            <consortium name="Ensembl"/>
        </authorList>
    </citation>
    <scope>IDENTIFICATION</scope>
</reference>
<keyword evidence="2" id="KW-1133">Transmembrane helix</keyword>
<keyword evidence="3" id="KW-0732">Signal</keyword>
<keyword evidence="6" id="KW-1185">Reference proteome</keyword>
<name>A0AAY4EBQ5_9TELE</name>
<keyword evidence="2" id="KW-0472">Membrane</keyword>
<dbReference type="InterPro" id="IPR007110">
    <property type="entry name" value="Ig-like_dom"/>
</dbReference>
<dbReference type="GeneTree" id="ENSGT00390000001509"/>
<protein>
    <recommendedName>
        <fullName evidence="1">Matrix remodeling-associated protein 8</fullName>
    </recommendedName>
</protein>
<gene>
    <name evidence="5" type="primary">LOC114798268</name>
</gene>
<dbReference type="PROSITE" id="PS50835">
    <property type="entry name" value="IG_LIKE"/>
    <property type="match status" value="1"/>
</dbReference>
<dbReference type="SMART" id="SM00406">
    <property type="entry name" value="IGv"/>
    <property type="match status" value="2"/>
</dbReference>
<dbReference type="GO" id="GO:0007155">
    <property type="term" value="P:cell adhesion"/>
    <property type="evidence" value="ECO:0007669"/>
    <property type="project" value="InterPro"/>
</dbReference>
<dbReference type="InterPro" id="IPR003599">
    <property type="entry name" value="Ig_sub"/>
</dbReference>
<dbReference type="SMART" id="SM00409">
    <property type="entry name" value="IG"/>
    <property type="match status" value="2"/>
</dbReference>
<evidence type="ECO:0000259" key="4">
    <source>
        <dbReference type="PROSITE" id="PS50835"/>
    </source>
</evidence>
<evidence type="ECO:0000256" key="1">
    <source>
        <dbReference type="ARBA" id="ARBA00018734"/>
    </source>
</evidence>
<dbReference type="Ensembl" id="ENSDCDT00010065650.1">
    <property type="protein sequence ID" value="ENSDCDP00010055055.1"/>
    <property type="gene ID" value="ENSDCDG00010031661.1"/>
</dbReference>
<dbReference type="GO" id="GO:0016020">
    <property type="term" value="C:membrane"/>
    <property type="evidence" value="ECO:0007669"/>
    <property type="project" value="InterPro"/>
</dbReference>
<dbReference type="PANTHER" id="PTHR44793:SF2">
    <property type="entry name" value="MATRIX REMODELING-ASSOCIATED PROTEIN 8"/>
    <property type="match status" value="1"/>
</dbReference>
<dbReference type="InterPro" id="IPR013783">
    <property type="entry name" value="Ig-like_fold"/>
</dbReference>
<evidence type="ECO:0000313" key="5">
    <source>
        <dbReference type="Ensembl" id="ENSDCDP00010055055.1"/>
    </source>
</evidence>
<accession>A0AAY4EBQ5</accession>
<dbReference type="AlphaFoldDB" id="A0AAY4EBQ5"/>
<feature type="signal peptide" evidence="3">
    <location>
        <begin position="1"/>
        <end position="19"/>
    </location>
</feature>
<dbReference type="InterPro" id="IPR013106">
    <property type="entry name" value="Ig_V-set"/>
</dbReference>
<dbReference type="InterPro" id="IPR042472">
    <property type="entry name" value="MXRA8"/>
</dbReference>
<keyword evidence="2" id="KW-0812">Transmembrane</keyword>
<feature type="transmembrane region" description="Helical" evidence="2">
    <location>
        <begin position="334"/>
        <end position="354"/>
    </location>
</feature>
<dbReference type="GeneID" id="114798268"/>
<evidence type="ECO:0000256" key="3">
    <source>
        <dbReference type="SAM" id="SignalP"/>
    </source>
</evidence>
<dbReference type="Gene3D" id="2.60.40.10">
    <property type="entry name" value="Immunoglobulins"/>
    <property type="match status" value="2"/>
</dbReference>
<dbReference type="Pfam" id="PF07686">
    <property type="entry name" value="V-set"/>
    <property type="match status" value="2"/>
</dbReference>
<evidence type="ECO:0000313" key="6">
    <source>
        <dbReference type="Proteomes" id="UP000694580"/>
    </source>
</evidence>
<proteinExistence type="predicted"/>
<dbReference type="SUPFAM" id="SSF48726">
    <property type="entry name" value="Immunoglobulin"/>
    <property type="match status" value="2"/>
</dbReference>
<dbReference type="Proteomes" id="UP000694580">
    <property type="component" value="Chromosome 10"/>
</dbReference>
<dbReference type="InterPro" id="IPR036179">
    <property type="entry name" value="Ig-like_dom_sf"/>
</dbReference>
<reference evidence="5 6" key="1">
    <citation type="submission" date="2020-06" db="EMBL/GenBank/DDBJ databases">
        <authorList>
            <consortium name="Wellcome Sanger Institute Data Sharing"/>
        </authorList>
    </citation>
    <scope>NUCLEOTIDE SEQUENCE [LARGE SCALE GENOMIC DNA]</scope>
</reference>
<dbReference type="PANTHER" id="PTHR44793">
    <property type="entry name" value="MATRIX REMODELING-ASSOCIATED PROTEIN 8"/>
    <property type="match status" value="1"/>
</dbReference>
<dbReference type="RefSeq" id="XP_028849648.1">
    <property type="nucleotide sequence ID" value="XM_028993815.1"/>
</dbReference>
<evidence type="ECO:0000256" key="2">
    <source>
        <dbReference type="SAM" id="Phobius"/>
    </source>
</evidence>